<feature type="domain" description="Aldehyde dehydrogenase" evidence="5">
    <location>
        <begin position="5"/>
        <end position="44"/>
    </location>
</feature>
<dbReference type="OrthoDB" id="310895at2759"/>
<dbReference type="InterPro" id="IPR016162">
    <property type="entry name" value="Ald_DH_N"/>
</dbReference>
<dbReference type="Gene3D" id="3.40.605.10">
    <property type="entry name" value="Aldehyde Dehydrogenase, Chain A, domain 1"/>
    <property type="match status" value="1"/>
</dbReference>
<accession>A0A9Q0FWL7</accession>
<evidence type="ECO:0000259" key="5">
    <source>
        <dbReference type="Pfam" id="PF00171"/>
    </source>
</evidence>
<gene>
    <name evidence="6" type="ORF">Tsubulata_003662</name>
</gene>
<dbReference type="Proteomes" id="UP001141552">
    <property type="component" value="Unassembled WGS sequence"/>
</dbReference>
<name>A0A9Q0FWL7_9ROSI</name>
<evidence type="ECO:0000313" key="6">
    <source>
        <dbReference type="EMBL" id="KAJ4838928.1"/>
    </source>
</evidence>
<dbReference type="InterPro" id="IPR016163">
    <property type="entry name" value="Ald_DH_C"/>
</dbReference>
<comment type="similarity">
    <text evidence="1 4">Belongs to the aldehyde dehydrogenase family.</text>
</comment>
<comment type="caution">
    <text evidence="6">The sequence shown here is derived from an EMBL/GenBank/DDBJ whole genome shotgun (WGS) entry which is preliminary data.</text>
</comment>
<dbReference type="InterPro" id="IPR015590">
    <property type="entry name" value="Aldehyde_DH_dom"/>
</dbReference>
<dbReference type="InterPro" id="IPR016161">
    <property type="entry name" value="Ald_DH/histidinol_DH"/>
</dbReference>
<proteinExistence type="inferred from homology"/>
<reference evidence="6" key="1">
    <citation type="submission" date="2022-02" db="EMBL/GenBank/DDBJ databases">
        <authorList>
            <person name="Henning P.M."/>
            <person name="McCubbin A.G."/>
            <person name="Shore J.S."/>
        </authorList>
    </citation>
    <scope>NUCLEOTIDE SEQUENCE</scope>
    <source>
        <strain evidence="6">F60SS</strain>
        <tissue evidence="6">Leaves</tissue>
    </source>
</reference>
<keyword evidence="2 4" id="KW-0560">Oxidoreductase</keyword>
<reference evidence="6" key="2">
    <citation type="journal article" date="2023" name="Plants (Basel)">
        <title>Annotation of the Turnera subulata (Passifloraceae) Draft Genome Reveals the S-Locus Evolved after the Divergence of Turneroideae from Passifloroideae in a Stepwise Manner.</title>
        <authorList>
            <person name="Henning P.M."/>
            <person name="Roalson E.H."/>
            <person name="Mir W."/>
            <person name="McCubbin A.G."/>
            <person name="Shore J.S."/>
        </authorList>
    </citation>
    <scope>NUCLEOTIDE SEQUENCE</scope>
    <source>
        <strain evidence="6">F60SS</strain>
    </source>
</reference>
<evidence type="ECO:0000313" key="7">
    <source>
        <dbReference type="Proteomes" id="UP001141552"/>
    </source>
</evidence>
<dbReference type="Gene3D" id="3.40.309.10">
    <property type="entry name" value="Aldehyde Dehydrogenase, Chain A, domain 2"/>
    <property type="match status" value="1"/>
</dbReference>
<keyword evidence="7" id="KW-1185">Reference proteome</keyword>
<protein>
    <recommendedName>
        <fullName evidence="5">Aldehyde dehydrogenase domain-containing protein</fullName>
    </recommendedName>
</protein>
<evidence type="ECO:0000256" key="3">
    <source>
        <dbReference type="PROSITE-ProRule" id="PRU10007"/>
    </source>
</evidence>
<dbReference type="Pfam" id="PF00171">
    <property type="entry name" value="Aldedh"/>
    <property type="match status" value="1"/>
</dbReference>
<evidence type="ECO:0000256" key="4">
    <source>
        <dbReference type="RuleBase" id="RU003345"/>
    </source>
</evidence>
<sequence length="98" mass="10627">MKATGNSNLKPVTLELGGKSPLLIFYDADVNTAAVLALSGALMNKVDKTQYDKILSYIEHGKREGATLVTGGTDNNGIEELIIRGLKFVNWGWNFEIG</sequence>
<dbReference type="InterPro" id="IPR029510">
    <property type="entry name" value="Ald_DH_CS_GLU"/>
</dbReference>
<dbReference type="PANTHER" id="PTHR11699">
    <property type="entry name" value="ALDEHYDE DEHYDROGENASE-RELATED"/>
    <property type="match status" value="1"/>
</dbReference>
<evidence type="ECO:0000256" key="1">
    <source>
        <dbReference type="ARBA" id="ARBA00009986"/>
    </source>
</evidence>
<evidence type="ECO:0000256" key="2">
    <source>
        <dbReference type="ARBA" id="ARBA00023002"/>
    </source>
</evidence>
<organism evidence="6 7">
    <name type="scientific">Turnera subulata</name>
    <dbReference type="NCBI Taxonomy" id="218843"/>
    <lineage>
        <taxon>Eukaryota</taxon>
        <taxon>Viridiplantae</taxon>
        <taxon>Streptophyta</taxon>
        <taxon>Embryophyta</taxon>
        <taxon>Tracheophyta</taxon>
        <taxon>Spermatophyta</taxon>
        <taxon>Magnoliopsida</taxon>
        <taxon>eudicotyledons</taxon>
        <taxon>Gunneridae</taxon>
        <taxon>Pentapetalae</taxon>
        <taxon>rosids</taxon>
        <taxon>fabids</taxon>
        <taxon>Malpighiales</taxon>
        <taxon>Passifloraceae</taxon>
        <taxon>Turnera</taxon>
    </lineage>
</organism>
<dbReference type="AlphaFoldDB" id="A0A9Q0FWL7"/>
<dbReference type="SUPFAM" id="SSF53720">
    <property type="entry name" value="ALDH-like"/>
    <property type="match status" value="1"/>
</dbReference>
<feature type="active site" evidence="3">
    <location>
        <position position="15"/>
    </location>
</feature>
<dbReference type="PROSITE" id="PS00687">
    <property type="entry name" value="ALDEHYDE_DEHYDR_GLU"/>
    <property type="match status" value="1"/>
</dbReference>
<dbReference type="EMBL" id="JAKUCV010003434">
    <property type="protein sequence ID" value="KAJ4838928.1"/>
    <property type="molecule type" value="Genomic_DNA"/>
</dbReference>
<dbReference type="GO" id="GO:0016620">
    <property type="term" value="F:oxidoreductase activity, acting on the aldehyde or oxo group of donors, NAD or NADP as acceptor"/>
    <property type="evidence" value="ECO:0007669"/>
    <property type="project" value="InterPro"/>
</dbReference>